<comment type="caution">
    <text evidence="1">The sequence shown here is derived from an EMBL/GenBank/DDBJ whole genome shotgun (WGS) entry which is preliminary data.</text>
</comment>
<dbReference type="EMBL" id="BMAU01021165">
    <property type="protein sequence ID" value="GFX92801.1"/>
    <property type="molecule type" value="Genomic_DNA"/>
</dbReference>
<dbReference type="AlphaFoldDB" id="A0A8X6RCU9"/>
<organism evidence="1 2">
    <name type="scientific">Trichonephila clavipes</name>
    <name type="common">Golden silk orbweaver</name>
    <name type="synonym">Nephila clavipes</name>
    <dbReference type="NCBI Taxonomy" id="2585209"/>
    <lineage>
        <taxon>Eukaryota</taxon>
        <taxon>Metazoa</taxon>
        <taxon>Ecdysozoa</taxon>
        <taxon>Arthropoda</taxon>
        <taxon>Chelicerata</taxon>
        <taxon>Arachnida</taxon>
        <taxon>Araneae</taxon>
        <taxon>Araneomorphae</taxon>
        <taxon>Entelegynae</taxon>
        <taxon>Araneoidea</taxon>
        <taxon>Nephilidae</taxon>
        <taxon>Trichonephila</taxon>
    </lineage>
</organism>
<accession>A0A8X6RCU9</accession>
<dbReference type="Proteomes" id="UP000887159">
    <property type="component" value="Unassembled WGS sequence"/>
</dbReference>
<proteinExistence type="predicted"/>
<evidence type="ECO:0000313" key="1">
    <source>
        <dbReference type="EMBL" id="GFX92801.1"/>
    </source>
</evidence>
<protein>
    <submittedName>
        <fullName evidence="1">Uncharacterized protein</fullName>
    </submittedName>
</protein>
<keyword evidence="2" id="KW-1185">Reference proteome</keyword>
<name>A0A8X6RCU9_TRICX</name>
<gene>
    <name evidence="1" type="primary">NCL1_14598</name>
    <name evidence="1" type="ORF">TNCV_4876581</name>
</gene>
<evidence type="ECO:0000313" key="2">
    <source>
        <dbReference type="Proteomes" id="UP000887159"/>
    </source>
</evidence>
<sequence>MATLPDCPVRWLKYGNPKTGQPKNRVKSGHRSFSPLTLLQHVEFDPAHTFFPTCSDFRLDFAPVVRMACERKFLESEATTGFFLLLGQQGNKAVLDWVMKEGFIPSRYECPKCKKDMRLVERKGTIDGFEWRCRVQSTENPHFVCRSVRKGTWCTCVSST</sequence>
<reference evidence="1" key="1">
    <citation type="submission" date="2020-08" db="EMBL/GenBank/DDBJ databases">
        <title>Multicomponent nature underlies the extraordinary mechanical properties of spider dragline silk.</title>
        <authorList>
            <person name="Kono N."/>
            <person name="Nakamura H."/>
            <person name="Mori M."/>
            <person name="Yoshida Y."/>
            <person name="Ohtoshi R."/>
            <person name="Malay A.D."/>
            <person name="Moran D.A.P."/>
            <person name="Tomita M."/>
            <person name="Numata K."/>
            <person name="Arakawa K."/>
        </authorList>
    </citation>
    <scope>NUCLEOTIDE SEQUENCE</scope>
</reference>